<dbReference type="PROSITE" id="PS50887">
    <property type="entry name" value="GGDEF"/>
    <property type="match status" value="1"/>
</dbReference>
<dbReference type="CDD" id="cd01948">
    <property type="entry name" value="EAL"/>
    <property type="match status" value="1"/>
</dbReference>
<keyword evidence="1" id="KW-0812">Transmembrane</keyword>
<dbReference type="EC" id="3.1.4.52" evidence="5"/>
<dbReference type="InterPro" id="IPR000160">
    <property type="entry name" value="GGDEF_dom"/>
</dbReference>
<protein>
    <submittedName>
        <fullName evidence="5">GGDEF domain-containing phosphodiesterase</fullName>
        <ecNumber evidence="5">3.1.4.52</ecNumber>
    </submittedName>
</protein>
<organism evidence="5 6">
    <name type="scientific">Pseudoalteromonas spongiae</name>
    <dbReference type="NCBI Taxonomy" id="298657"/>
    <lineage>
        <taxon>Bacteria</taxon>
        <taxon>Pseudomonadati</taxon>
        <taxon>Pseudomonadota</taxon>
        <taxon>Gammaproteobacteria</taxon>
        <taxon>Alteromonadales</taxon>
        <taxon>Pseudoalteromonadaceae</taxon>
        <taxon>Pseudoalteromonas</taxon>
    </lineage>
</organism>
<dbReference type="InterPro" id="IPR029787">
    <property type="entry name" value="Nucleotide_cyclase"/>
</dbReference>
<keyword evidence="6" id="KW-1185">Reference proteome</keyword>
<dbReference type="RefSeq" id="WP_336435654.1">
    <property type="nucleotide sequence ID" value="NZ_JBAWKS010000001.1"/>
</dbReference>
<comment type="caution">
    <text evidence="5">The sequence shown here is derived from an EMBL/GenBank/DDBJ whole genome shotgun (WGS) entry which is preliminary data.</text>
</comment>
<feature type="chain" id="PRO_5045176741" evidence="2">
    <location>
        <begin position="20"/>
        <end position="600"/>
    </location>
</feature>
<keyword evidence="1" id="KW-1133">Transmembrane helix</keyword>
<dbReference type="InterPro" id="IPR035919">
    <property type="entry name" value="EAL_sf"/>
</dbReference>
<name>A0ABU8EWA2_9GAMM</name>
<keyword evidence="5" id="KW-0378">Hydrolase</keyword>
<dbReference type="Proteomes" id="UP001382455">
    <property type="component" value="Unassembled WGS sequence"/>
</dbReference>
<proteinExistence type="predicted"/>
<dbReference type="Pfam" id="PF00990">
    <property type="entry name" value="GGDEF"/>
    <property type="match status" value="1"/>
</dbReference>
<dbReference type="GO" id="GO:0071111">
    <property type="term" value="F:cyclic-guanylate-specific phosphodiesterase activity"/>
    <property type="evidence" value="ECO:0007669"/>
    <property type="project" value="UniProtKB-EC"/>
</dbReference>
<evidence type="ECO:0000256" key="2">
    <source>
        <dbReference type="SAM" id="SignalP"/>
    </source>
</evidence>
<dbReference type="InterPro" id="IPR001633">
    <property type="entry name" value="EAL_dom"/>
</dbReference>
<dbReference type="Gene3D" id="3.20.20.450">
    <property type="entry name" value="EAL domain"/>
    <property type="match status" value="1"/>
</dbReference>
<accession>A0ABU8EWA2</accession>
<keyword evidence="1" id="KW-0472">Membrane</keyword>
<evidence type="ECO:0000259" key="4">
    <source>
        <dbReference type="PROSITE" id="PS50887"/>
    </source>
</evidence>
<dbReference type="SMART" id="SM00052">
    <property type="entry name" value="EAL"/>
    <property type="match status" value="1"/>
</dbReference>
<feature type="transmembrane region" description="Helical" evidence="1">
    <location>
        <begin position="100"/>
        <end position="118"/>
    </location>
</feature>
<dbReference type="Pfam" id="PF00563">
    <property type="entry name" value="EAL"/>
    <property type="match status" value="1"/>
</dbReference>
<feature type="transmembrane region" description="Helical" evidence="1">
    <location>
        <begin position="29"/>
        <end position="45"/>
    </location>
</feature>
<reference evidence="5 6" key="1">
    <citation type="submission" date="2023-12" db="EMBL/GenBank/DDBJ databases">
        <title>Friends and Foes: Symbiotic and Algicidal bacterial influence on Karenia brevis blooms.</title>
        <authorList>
            <person name="Fei C."/>
            <person name="Mohamed A.R."/>
            <person name="Booker A."/>
            <person name="Arshad M."/>
            <person name="Klass S."/>
            <person name="Ahn S."/>
            <person name="Gilbert P.M."/>
            <person name="Heil C.A."/>
            <person name="Martinez J.M."/>
            <person name="Amin S.A."/>
        </authorList>
    </citation>
    <scope>NUCLEOTIDE SEQUENCE [LARGE SCALE GENOMIC DNA]</scope>
    <source>
        <strain evidence="5 6">CE15</strain>
    </source>
</reference>
<feature type="domain" description="EAL" evidence="3">
    <location>
        <begin position="337"/>
        <end position="590"/>
    </location>
</feature>
<dbReference type="PANTHER" id="PTHR33121">
    <property type="entry name" value="CYCLIC DI-GMP PHOSPHODIESTERASE PDEF"/>
    <property type="match status" value="1"/>
</dbReference>
<dbReference type="SUPFAM" id="SSF141868">
    <property type="entry name" value="EAL domain-like"/>
    <property type="match status" value="1"/>
</dbReference>
<dbReference type="PANTHER" id="PTHR33121:SF79">
    <property type="entry name" value="CYCLIC DI-GMP PHOSPHODIESTERASE PDED-RELATED"/>
    <property type="match status" value="1"/>
</dbReference>
<dbReference type="InterPro" id="IPR050706">
    <property type="entry name" value="Cyclic-di-GMP_PDE-like"/>
</dbReference>
<dbReference type="Gene3D" id="3.30.70.270">
    <property type="match status" value="1"/>
</dbReference>
<keyword evidence="2" id="KW-0732">Signal</keyword>
<dbReference type="InterPro" id="IPR043128">
    <property type="entry name" value="Rev_trsase/Diguanyl_cyclase"/>
</dbReference>
<feature type="domain" description="GGDEF" evidence="4">
    <location>
        <begin position="187"/>
        <end position="328"/>
    </location>
</feature>
<sequence>MKKVIAAGGLTLSSFSLFAATETSMFTFPSLVAGMLLVSWLLAILQAGNAVNRVLDILLGVATLAFLSTHNLVAIIICALILLAECYFSQQKKAQRMALWLNVVSLLLFLGLSVAFFTDYLSGAWPPVAVVFHYIFANLDTYFRREKRLRIALSSQLHTNEAHNDKELLLERSLFLNGYDNWQVQSLNRVLVLIKLEGLGQINRMVGHDFGDLLIAKLGKKINDELNTGDVLSLSLFNEDVQLCYLGGVDFAFAVDTSNEAHIHQRLIHRIYDVVHKPTQVDNIDSELSLRAAIVEDKKQLTAQQLLAQAHLAIEFTSEIDWLITFQKEIAERADKRRQLLSDLSVLDFDKDFQLYFHPVIDIETNQILFIELLLRWHHPKFGTLEAKHFIDEISAAGLTLPIARWVSEKASELALAIKLEEINVPISVNLFGKELLQDEFIDHLADVLVEHRLTEGDIIIEAPVNVFMGLPDFGESILRRLKENNIAVCLDDLGIEPLQLSRLPRLALNYVKVDGSIVKELTENVNTRSLLSGIIDMSNSLGIKVVCEGIESETQYTYISSMKCHAAQGYLFSRPLPNVGLLGWLKQWQKRLANGERPY</sequence>
<dbReference type="EMBL" id="JBAWKS010000001">
    <property type="protein sequence ID" value="MEI4550481.1"/>
    <property type="molecule type" value="Genomic_DNA"/>
</dbReference>
<feature type="transmembrane region" description="Helical" evidence="1">
    <location>
        <begin position="72"/>
        <end position="88"/>
    </location>
</feature>
<evidence type="ECO:0000313" key="6">
    <source>
        <dbReference type="Proteomes" id="UP001382455"/>
    </source>
</evidence>
<gene>
    <name evidence="5" type="ORF">WAE96_12470</name>
</gene>
<feature type="signal peptide" evidence="2">
    <location>
        <begin position="1"/>
        <end position="19"/>
    </location>
</feature>
<evidence type="ECO:0000256" key="1">
    <source>
        <dbReference type="SAM" id="Phobius"/>
    </source>
</evidence>
<evidence type="ECO:0000313" key="5">
    <source>
        <dbReference type="EMBL" id="MEI4550481.1"/>
    </source>
</evidence>
<evidence type="ECO:0000259" key="3">
    <source>
        <dbReference type="PROSITE" id="PS50883"/>
    </source>
</evidence>
<dbReference type="SUPFAM" id="SSF55073">
    <property type="entry name" value="Nucleotide cyclase"/>
    <property type="match status" value="1"/>
</dbReference>
<dbReference type="PROSITE" id="PS50883">
    <property type="entry name" value="EAL"/>
    <property type="match status" value="1"/>
</dbReference>